<evidence type="ECO:0000256" key="2">
    <source>
        <dbReference type="ARBA" id="ARBA00023043"/>
    </source>
</evidence>
<dbReference type="Proteomes" id="UP000267096">
    <property type="component" value="Unassembled WGS sequence"/>
</dbReference>
<dbReference type="GO" id="GO:0008285">
    <property type="term" value="P:negative regulation of cell population proliferation"/>
    <property type="evidence" value="ECO:0007669"/>
    <property type="project" value="TreeGrafter"/>
</dbReference>
<evidence type="ECO:0000313" key="4">
    <source>
        <dbReference type="Proteomes" id="UP000267096"/>
    </source>
</evidence>
<dbReference type="Gene3D" id="1.25.40.20">
    <property type="entry name" value="Ankyrin repeat-containing domain"/>
    <property type="match status" value="1"/>
</dbReference>
<dbReference type="AlphaFoldDB" id="A0A0M3IY72"/>
<proteinExistence type="predicted"/>
<dbReference type="InterPro" id="IPR036770">
    <property type="entry name" value="Ankyrin_rpt-contain_sf"/>
</dbReference>
<dbReference type="PANTHER" id="PTHR24201">
    <property type="entry name" value="ANK_REP_REGION DOMAIN-CONTAINING PROTEIN"/>
    <property type="match status" value="1"/>
</dbReference>
<name>A0A0M3IY72_ANISI</name>
<sequence length="265" mass="30786">MVKGQTTCQFQMPVRRFSPIPMSAEEERKFLMTRLHTLQAKVLTSNLRLPPQFKAKLDEFDPNEFNSTGEPLLIAVMKYLESREDRLKYLKLLLDNGANVNEQDLRDGRTALMFACMEESRLDEGKLLMRTKGCSFQVQDRLGNTAVMYAAMKGREDLMIEMVTELSKGWGLSVLQMKNCMGNTAEDLAIRNSHHRCARLVQAQRLHMLSCLNRQMDMVGRLGSKQWVTYTTLYKCIDKWKPRPRRKSVDARFLSVHQRERKQSM</sequence>
<reference evidence="5" key="1">
    <citation type="submission" date="2017-02" db="UniProtKB">
        <authorList>
            <consortium name="WormBaseParasite"/>
        </authorList>
    </citation>
    <scope>IDENTIFICATION</scope>
</reference>
<dbReference type="GO" id="GO:0005737">
    <property type="term" value="C:cytoplasm"/>
    <property type="evidence" value="ECO:0007669"/>
    <property type="project" value="TreeGrafter"/>
</dbReference>
<evidence type="ECO:0000313" key="3">
    <source>
        <dbReference type="EMBL" id="VDK17371.1"/>
    </source>
</evidence>
<gene>
    <name evidence="3" type="ORF">ASIM_LOCUS103</name>
</gene>
<dbReference type="GO" id="GO:0019901">
    <property type="term" value="F:protein kinase binding"/>
    <property type="evidence" value="ECO:0007669"/>
    <property type="project" value="TreeGrafter"/>
</dbReference>
<evidence type="ECO:0000313" key="5">
    <source>
        <dbReference type="WBParaSite" id="ASIM_0000018801-mRNA-1"/>
    </source>
</evidence>
<keyword evidence="2" id="KW-0040">ANK repeat</keyword>
<dbReference type="OrthoDB" id="5406014at2759"/>
<keyword evidence="4" id="KW-1185">Reference proteome</keyword>
<evidence type="ECO:0000256" key="1">
    <source>
        <dbReference type="ARBA" id="ARBA00022737"/>
    </source>
</evidence>
<organism evidence="5">
    <name type="scientific">Anisakis simplex</name>
    <name type="common">Herring worm</name>
    <dbReference type="NCBI Taxonomy" id="6269"/>
    <lineage>
        <taxon>Eukaryota</taxon>
        <taxon>Metazoa</taxon>
        <taxon>Ecdysozoa</taxon>
        <taxon>Nematoda</taxon>
        <taxon>Chromadorea</taxon>
        <taxon>Rhabditida</taxon>
        <taxon>Spirurina</taxon>
        <taxon>Ascaridomorpha</taxon>
        <taxon>Ascaridoidea</taxon>
        <taxon>Anisakidae</taxon>
        <taxon>Anisakis</taxon>
        <taxon>Anisakis simplex complex</taxon>
    </lineage>
</organism>
<dbReference type="Pfam" id="PF12796">
    <property type="entry name" value="Ank_2"/>
    <property type="match status" value="1"/>
</dbReference>
<accession>A0A0M3IY72</accession>
<dbReference type="GO" id="GO:2000045">
    <property type="term" value="P:regulation of G1/S transition of mitotic cell cycle"/>
    <property type="evidence" value="ECO:0007669"/>
    <property type="project" value="TreeGrafter"/>
</dbReference>
<protein>
    <submittedName>
        <fullName evidence="5">ANK_REP_REGION domain-containing protein</fullName>
    </submittedName>
</protein>
<dbReference type="InterPro" id="IPR050776">
    <property type="entry name" value="Ank_Repeat/CDKN_Inhibitor"/>
</dbReference>
<dbReference type="SUPFAM" id="SSF48403">
    <property type="entry name" value="Ankyrin repeat"/>
    <property type="match status" value="1"/>
</dbReference>
<keyword evidence="1" id="KW-0677">Repeat</keyword>
<dbReference type="GO" id="GO:0005634">
    <property type="term" value="C:nucleus"/>
    <property type="evidence" value="ECO:0007669"/>
    <property type="project" value="TreeGrafter"/>
</dbReference>
<dbReference type="InterPro" id="IPR002110">
    <property type="entry name" value="Ankyrin_rpt"/>
</dbReference>
<dbReference type="PANTHER" id="PTHR24201:SF8">
    <property type="entry name" value="CYCLIN-DEPENDENT KINASE 4 INHIBITOR B"/>
    <property type="match status" value="1"/>
</dbReference>
<dbReference type="WBParaSite" id="ASIM_0000018801-mRNA-1">
    <property type="protein sequence ID" value="ASIM_0000018801-mRNA-1"/>
    <property type="gene ID" value="ASIM_0000018801"/>
</dbReference>
<dbReference type="GO" id="GO:0004861">
    <property type="term" value="F:cyclin-dependent protein serine/threonine kinase inhibitor activity"/>
    <property type="evidence" value="ECO:0007669"/>
    <property type="project" value="TreeGrafter"/>
</dbReference>
<dbReference type="EMBL" id="UYRR01000027">
    <property type="protein sequence ID" value="VDK17371.1"/>
    <property type="molecule type" value="Genomic_DNA"/>
</dbReference>
<reference evidence="3 4" key="2">
    <citation type="submission" date="2018-11" db="EMBL/GenBank/DDBJ databases">
        <authorList>
            <consortium name="Pathogen Informatics"/>
        </authorList>
    </citation>
    <scope>NUCLEOTIDE SEQUENCE [LARGE SCALE GENOMIC DNA]</scope>
</reference>